<dbReference type="InterPro" id="IPR027417">
    <property type="entry name" value="P-loop_NTPase"/>
</dbReference>
<protein>
    <submittedName>
        <fullName evidence="2">Dynamin family protein</fullName>
    </submittedName>
</protein>
<feature type="compositionally biased region" description="Polar residues" evidence="1">
    <location>
        <begin position="19"/>
        <end position="29"/>
    </location>
</feature>
<gene>
    <name evidence="2" type="ORF">GCM10010170_102600</name>
</gene>
<dbReference type="Proteomes" id="UP001501444">
    <property type="component" value="Unassembled WGS sequence"/>
</dbReference>
<evidence type="ECO:0000313" key="2">
    <source>
        <dbReference type="EMBL" id="GAA2390547.1"/>
    </source>
</evidence>
<name>A0ABP5UZ85_9ACTN</name>
<sequence length="509" mass="53718">MGFGVMQAPLIDLSIMSMPSQTARTSGSPVSMPVRGSRSHRPPIAPSQPSHRRHAVVAGTSGAGKTALVNALIRRTDEAHADAGDAWLVFRPGERPDAWAFVPGHREARPFPDLSSVKGPIRPARRIEITHPSPLLDRLALIDTPGGGCADAATAEIVLAAAAGGLGLVFVIDAAAPLGRAELDLLGAAAARVDRIAFVLTRIDQHDEWIEMLATNRALLASRGPRLATAPWFPMSLEPDGVFGVAELRHELETWAQEHASAGEPAGARSGAVTAATVSEAGDAWEAQLDREIQARRLAAVERVSIDLATIHVRCVQELGSGKGCPELPRVLDRELHALSLRSSRQLRADTREVIGAVFGALLDTPPDEAVLARVATAARRVVDGQSDDDQQRDRALLVTTTSGVAALTGAGALDSLSAIGGDGDDAEQVVSPVGIGLNAGSYAMWQPKHAPGGPPKMPDKKDCRRWLQHALREVEVELGHELGARYAELRQALAIVAGDAVDHGVLLA</sequence>
<organism evidence="2 3">
    <name type="scientific">Dactylosporangium salmoneum</name>
    <dbReference type="NCBI Taxonomy" id="53361"/>
    <lineage>
        <taxon>Bacteria</taxon>
        <taxon>Bacillati</taxon>
        <taxon>Actinomycetota</taxon>
        <taxon>Actinomycetes</taxon>
        <taxon>Micromonosporales</taxon>
        <taxon>Micromonosporaceae</taxon>
        <taxon>Dactylosporangium</taxon>
    </lineage>
</organism>
<reference evidence="3" key="1">
    <citation type="journal article" date="2019" name="Int. J. Syst. Evol. Microbiol.">
        <title>The Global Catalogue of Microorganisms (GCM) 10K type strain sequencing project: providing services to taxonomists for standard genome sequencing and annotation.</title>
        <authorList>
            <consortium name="The Broad Institute Genomics Platform"/>
            <consortium name="The Broad Institute Genome Sequencing Center for Infectious Disease"/>
            <person name="Wu L."/>
            <person name="Ma J."/>
        </authorList>
    </citation>
    <scope>NUCLEOTIDE SEQUENCE [LARGE SCALE GENOMIC DNA]</scope>
    <source>
        <strain evidence="3">JCM 3272</strain>
    </source>
</reference>
<dbReference type="RefSeq" id="WP_344620050.1">
    <property type="nucleotide sequence ID" value="NZ_BAAARV010000123.1"/>
</dbReference>
<dbReference type="SUPFAM" id="SSF52540">
    <property type="entry name" value="P-loop containing nucleoside triphosphate hydrolases"/>
    <property type="match status" value="1"/>
</dbReference>
<feature type="region of interest" description="Disordered" evidence="1">
    <location>
        <begin position="19"/>
        <end position="53"/>
    </location>
</feature>
<evidence type="ECO:0000256" key="1">
    <source>
        <dbReference type="SAM" id="MobiDB-lite"/>
    </source>
</evidence>
<accession>A0ABP5UZ85</accession>
<dbReference type="Gene3D" id="3.40.50.300">
    <property type="entry name" value="P-loop containing nucleotide triphosphate hydrolases"/>
    <property type="match status" value="1"/>
</dbReference>
<keyword evidence="3" id="KW-1185">Reference proteome</keyword>
<comment type="caution">
    <text evidence="2">The sequence shown here is derived from an EMBL/GenBank/DDBJ whole genome shotgun (WGS) entry which is preliminary data.</text>
</comment>
<evidence type="ECO:0000313" key="3">
    <source>
        <dbReference type="Proteomes" id="UP001501444"/>
    </source>
</evidence>
<dbReference type="EMBL" id="BAAARV010000123">
    <property type="protein sequence ID" value="GAA2390547.1"/>
    <property type="molecule type" value="Genomic_DNA"/>
</dbReference>
<proteinExistence type="predicted"/>